<feature type="transmembrane region" description="Helical" evidence="11">
    <location>
        <begin position="21"/>
        <end position="41"/>
    </location>
</feature>
<evidence type="ECO:0000256" key="10">
    <source>
        <dbReference type="ARBA" id="ARBA00023303"/>
    </source>
</evidence>
<gene>
    <name evidence="13" type="ORF">ILEXP_LOCUS16112</name>
</gene>
<dbReference type="GO" id="GO:0016020">
    <property type="term" value="C:membrane"/>
    <property type="evidence" value="ECO:0007669"/>
    <property type="project" value="UniProtKB-SubCell"/>
</dbReference>
<evidence type="ECO:0000256" key="1">
    <source>
        <dbReference type="ARBA" id="ARBA00004141"/>
    </source>
</evidence>
<dbReference type="GO" id="GO:0034220">
    <property type="term" value="P:monoatomic ion transmembrane transport"/>
    <property type="evidence" value="ECO:0007669"/>
    <property type="project" value="UniProtKB-KW"/>
</dbReference>
<dbReference type="InterPro" id="IPR015683">
    <property type="entry name" value="Ionotropic_Glu_rcpt"/>
</dbReference>
<keyword evidence="10" id="KW-0407">Ion channel</keyword>
<keyword evidence="14" id="KW-1185">Reference proteome</keyword>
<evidence type="ECO:0000256" key="3">
    <source>
        <dbReference type="ARBA" id="ARBA00022692"/>
    </source>
</evidence>
<protein>
    <recommendedName>
        <fullName evidence="12">Ionotropic glutamate receptor C-terminal domain-containing protein</fullName>
    </recommendedName>
</protein>
<evidence type="ECO:0000256" key="9">
    <source>
        <dbReference type="ARBA" id="ARBA00023286"/>
    </source>
</evidence>
<proteinExistence type="predicted"/>
<dbReference type="SMART" id="SM00079">
    <property type="entry name" value="PBPe"/>
    <property type="match status" value="1"/>
</dbReference>
<keyword evidence="9" id="KW-1071">Ligand-gated ion channel</keyword>
<evidence type="ECO:0000313" key="13">
    <source>
        <dbReference type="EMBL" id="CAK9148186.1"/>
    </source>
</evidence>
<sequence length="387" mass="43820">MIVTVKPEHGKAWIFLKPFTMEMWAVTATILLYTVFIVWLLERQSNPEFTGPWQNQLGTSLWFTSTSLFFAQRERVHNSYTRVVVVVWLFVVLVLSSSYTASFSSMLTVQRLEPNKTDIEWLKKNNAPVGCGINSFIKQYLQNVLKFDPRNIKSIISEYDYPAEFESGNITAAFVELPYSKAFMNHFCKGYTVATPTDGVAHRLGGFGFVFQKGSPIVKDVSQAILTLSENGRLEQLETKWFTASPKCLNSQTPDTIDSLSWQSFWGLYLFSAFISTICYLLFATHQSYKGDIALIYGTMLYKLAGLVKYFHIIVRKLQGTTPNTVQALGVYECNSSSIEYTSSSETSEQSQAPTSIEVKVTNPDEERRVPLSLAVSSSSYRKTYWA</sequence>
<keyword evidence="2" id="KW-0813">Transport</keyword>
<keyword evidence="7" id="KW-0675">Receptor</keyword>
<feature type="transmembrane region" description="Helical" evidence="11">
    <location>
        <begin position="264"/>
        <end position="283"/>
    </location>
</feature>
<organism evidence="13 14">
    <name type="scientific">Ilex paraguariensis</name>
    <name type="common">yerba mate</name>
    <dbReference type="NCBI Taxonomy" id="185542"/>
    <lineage>
        <taxon>Eukaryota</taxon>
        <taxon>Viridiplantae</taxon>
        <taxon>Streptophyta</taxon>
        <taxon>Embryophyta</taxon>
        <taxon>Tracheophyta</taxon>
        <taxon>Spermatophyta</taxon>
        <taxon>Magnoliopsida</taxon>
        <taxon>eudicotyledons</taxon>
        <taxon>Gunneridae</taxon>
        <taxon>Pentapetalae</taxon>
        <taxon>asterids</taxon>
        <taxon>campanulids</taxon>
        <taxon>Aquifoliales</taxon>
        <taxon>Aquifoliaceae</taxon>
        <taxon>Ilex</taxon>
    </lineage>
</organism>
<evidence type="ECO:0000256" key="5">
    <source>
        <dbReference type="ARBA" id="ARBA00023065"/>
    </source>
</evidence>
<dbReference type="SUPFAM" id="SSF53850">
    <property type="entry name" value="Periplasmic binding protein-like II"/>
    <property type="match status" value="1"/>
</dbReference>
<feature type="transmembrane region" description="Helical" evidence="11">
    <location>
        <begin position="295"/>
        <end position="315"/>
    </location>
</feature>
<evidence type="ECO:0000256" key="11">
    <source>
        <dbReference type="SAM" id="Phobius"/>
    </source>
</evidence>
<keyword evidence="3 11" id="KW-0812">Transmembrane</keyword>
<feature type="transmembrane region" description="Helical" evidence="11">
    <location>
        <begin position="83"/>
        <end position="101"/>
    </location>
</feature>
<dbReference type="InterPro" id="IPR001320">
    <property type="entry name" value="Iontro_rcpt_C"/>
</dbReference>
<dbReference type="AlphaFoldDB" id="A0ABC8RT67"/>
<dbReference type="Gene3D" id="3.40.190.10">
    <property type="entry name" value="Periplasmic binding protein-like II"/>
    <property type="match status" value="1"/>
</dbReference>
<dbReference type="Proteomes" id="UP001642360">
    <property type="component" value="Unassembled WGS sequence"/>
</dbReference>
<dbReference type="FunFam" id="1.10.287.70:FF:000172">
    <property type="entry name" value="Glutamate receptor"/>
    <property type="match status" value="1"/>
</dbReference>
<evidence type="ECO:0000259" key="12">
    <source>
        <dbReference type="SMART" id="SM00079"/>
    </source>
</evidence>
<evidence type="ECO:0000256" key="6">
    <source>
        <dbReference type="ARBA" id="ARBA00023136"/>
    </source>
</evidence>
<evidence type="ECO:0000256" key="2">
    <source>
        <dbReference type="ARBA" id="ARBA00022448"/>
    </source>
</evidence>
<dbReference type="PANTHER" id="PTHR18966">
    <property type="entry name" value="IONOTROPIC GLUTAMATE RECEPTOR"/>
    <property type="match status" value="1"/>
</dbReference>
<name>A0ABC8RT67_9AQUA</name>
<dbReference type="Gene3D" id="1.10.287.70">
    <property type="match status" value="1"/>
</dbReference>
<keyword evidence="4 11" id="KW-1133">Transmembrane helix</keyword>
<evidence type="ECO:0000256" key="7">
    <source>
        <dbReference type="ARBA" id="ARBA00023170"/>
    </source>
</evidence>
<dbReference type="EMBL" id="CAUOFW020001725">
    <property type="protein sequence ID" value="CAK9148186.1"/>
    <property type="molecule type" value="Genomic_DNA"/>
</dbReference>
<feature type="domain" description="Ionotropic glutamate receptor C-terminal" evidence="12">
    <location>
        <begin position="25"/>
        <end position="244"/>
    </location>
</feature>
<comment type="subcellular location">
    <subcellularLocation>
        <location evidence="1">Membrane</location>
        <topology evidence="1">Multi-pass membrane protein</topology>
    </subcellularLocation>
</comment>
<accession>A0ABC8RT67</accession>
<comment type="caution">
    <text evidence="13">The sequence shown here is derived from an EMBL/GenBank/DDBJ whole genome shotgun (WGS) entry which is preliminary data.</text>
</comment>
<keyword evidence="8" id="KW-0325">Glycoprotein</keyword>
<evidence type="ECO:0000313" key="14">
    <source>
        <dbReference type="Proteomes" id="UP001642360"/>
    </source>
</evidence>
<dbReference type="Pfam" id="PF00060">
    <property type="entry name" value="Lig_chan"/>
    <property type="match status" value="1"/>
</dbReference>
<reference evidence="13 14" key="1">
    <citation type="submission" date="2024-02" db="EMBL/GenBank/DDBJ databases">
        <authorList>
            <person name="Vignale AGUSTIN F."/>
            <person name="Sosa J E."/>
            <person name="Modenutti C."/>
        </authorList>
    </citation>
    <scope>NUCLEOTIDE SEQUENCE [LARGE SCALE GENOMIC DNA]</scope>
</reference>
<evidence type="ECO:0000256" key="4">
    <source>
        <dbReference type="ARBA" id="ARBA00022989"/>
    </source>
</evidence>
<keyword evidence="5" id="KW-0406">Ion transport</keyword>
<evidence type="ECO:0000256" key="8">
    <source>
        <dbReference type="ARBA" id="ARBA00023180"/>
    </source>
</evidence>
<keyword evidence="6 11" id="KW-0472">Membrane</keyword>